<organism evidence="2 4">
    <name type="scientific">Hydra vulgaris</name>
    <name type="common">Hydra</name>
    <name type="synonym">Hydra attenuata</name>
    <dbReference type="NCBI Taxonomy" id="6087"/>
    <lineage>
        <taxon>Eukaryota</taxon>
        <taxon>Metazoa</taxon>
        <taxon>Cnidaria</taxon>
        <taxon>Hydrozoa</taxon>
        <taxon>Hydroidolina</taxon>
        <taxon>Anthoathecata</taxon>
        <taxon>Aplanulata</taxon>
        <taxon>Hydridae</taxon>
        <taxon>Hydra</taxon>
    </lineage>
</organism>
<dbReference type="GeneID" id="136081836"/>
<dbReference type="Proteomes" id="UP001652625">
    <property type="component" value="Chromosome 06"/>
</dbReference>
<protein>
    <submittedName>
        <fullName evidence="3">Uncharacterized protein LOC136081835</fullName>
    </submittedName>
    <submittedName>
        <fullName evidence="4">Uncharacterized protein LOC136081836</fullName>
    </submittedName>
</protein>
<evidence type="ECO:0000256" key="1">
    <source>
        <dbReference type="SAM" id="SignalP"/>
    </source>
</evidence>
<feature type="signal peptide" evidence="1">
    <location>
        <begin position="1"/>
        <end position="17"/>
    </location>
</feature>
<evidence type="ECO:0000313" key="2">
    <source>
        <dbReference type="Proteomes" id="UP001652625"/>
    </source>
</evidence>
<keyword evidence="1" id="KW-0732">Signal</keyword>
<gene>
    <name evidence="4" type="primary">LOC136081836</name>
    <name evidence="3" type="synonym">LOC136081835</name>
</gene>
<evidence type="ECO:0000313" key="4">
    <source>
        <dbReference type="RefSeq" id="XP_065656153.1"/>
    </source>
</evidence>
<dbReference type="RefSeq" id="XP_065656152.1">
    <property type="nucleotide sequence ID" value="XM_065800080.1"/>
</dbReference>
<reference evidence="3 4" key="1">
    <citation type="submission" date="2025-05" db="UniProtKB">
        <authorList>
            <consortium name="RefSeq"/>
        </authorList>
    </citation>
    <scope>IDENTIFICATION</scope>
</reference>
<keyword evidence="2" id="KW-1185">Reference proteome</keyword>
<proteinExistence type="predicted"/>
<evidence type="ECO:0000313" key="3">
    <source>
        <dbReference type="RefSeq" id="XP_065656152.1"/>
    </source>
</evidence>
<sequence>MKIAVVFTLFFVSFAYSAPVEEDDCLSLYSNELCSAYDSLEKDIDGYAYSGYNNIDFLTNALRAKLDFLVSWGLLNKIPLVGDKLHEFVSNNQDLIIGVLNGGISGLMKLIPKLLLFAG</sequence>
<name>A0ABM4C3L7_HYDVU</name>
<dbReference type="RefSeq" id="XP_065656153.1">
    <property type="nucleotide sequence ID" value="XM_065800081.1"/>
</dbReference>
<feature type="chain" id="PRO_5045025901" evidence="1">
    <location>
        <begin position="18"/>
        <end position="119"/>
    </location>
</feature>
<accession>A0ABM4C3L7</accession>